<proteinExistence type="predicted"/>
<evidence type="ECO:0000313" key="4">
    <source>
        <dbReference type="Proteomes" id="UP000823860"/>
    </source>
</evidence>
<reference evidence="3" key="2">
    <citation type="submission" date="2021-04" db="EMBL/GenBank/DDBJ databases">
        <authorList>
            <person name="Gilroy R."/>
        </authorList>
    </citation>
    <scope>NUCLEOTIDE SEQUENCE</scope>
    <source>
        <strain evidence="3">ChiHecec1B25-7008</strain>
    </source>
</reference>
<dbReference type="Pfam" id="PF12760">
    <property type="entry name" value="Zn_ribbon_IS1595"/>
    <property type="match status" value="1"/>
</dbReference>
<dbReference type="AlphaFoldDB" id="A0A9D2HT20"/>
<evidence type="ECO:0000313" key="3">
    <source>
        <dbReference type="EMBL" id="HJA83498.1"/>
    </source>
</evidence>
<dbReference type="InterPro" id="IPR024445">
    <property type="entry name" value="Tnp_ISXO2-like"/>
</dbReference>
<dbReference type="EMBL" id="DWZE01000069">
    <property type="protein sequence ID" value="HJA83498.1"/>
    <property type="molecule type" value="Genomic_DNA"/>
</dbReference>
<dbReference type="SMART" id="SM01126">
    <property type="entry name" value="DDE_Tnp_IS1595"/>
    <property type="match status" value="1"/>
</dbReference>
<protein>
    <submittedName>
        <fullName evidence="3">IS1595 family transposase</fullName>
    </submittedName>
</protein>
<dbReference type="Pfam" id="PF12762">
    <property type="entry name" value="DDE_Tnp_IS1595"/>
    <property type="match status" value="1"/>
</dbReference>
<name>A0A9D2HT20_9BACE</name>
<dbReference type="Proteomes" id="UP000823860">
    <property type="component" value="Unassembled WGS sequence"/>
</dbReference>
<feature type="domain" description="ISXO2-like transposase" evidence="2">
    <location>
        <begin position="125"/>
        <end position="283"/>
    </location>
</feature>
<dbReference type="NCBIfam" id="NF033547">
    <property type="entry name" value="transpos_IS1595"/>
    <property type="match status" value="1"/>
</dbReference>
<dbReference type="InterPro" id="IPR024442">
    <property type="entry name" value="Transposase_Zn_ribbon"/>
</dbReference>
<comment type="caution">
    <text evidence="3">The sequence shown here is derived from an EMBL/GenBank/DDBJ whole genome shotgun (WGS) entry which is preliminary data.</text>
</comment>
<organism evidence="3 4">
    <name type="scientific">Candidatus Bacteroides intestinavium</name>
    <dbReference type="NCBI Taxonomy" id="2838469"/>
    <lineage>
        <taxon>Bacteria</taxon>
        <taxon>Pseudomonadati</taxon>
        <taxon>Bacteroidota</taxon>
        <taxon>Bacteroidia</taxon>
        <taxon>Bacteroidales</taxon>
        <taxon>Bacteroidaceae</taxon>
        <taxon>Bacteroides</taxon>
    </lineage>
</organism>
<reference evidence="3" key="1">
    <citation type="journal article" date="2021" name="PeerJ">
        <title>Extensive microbial diversity within the chicken gut microbiome revealed by metagenomics and culture.</title>
        <authorList>
            <person name="Gilroy R."/>
            <person name="Ravi A."/>
            <person name="Getino M."/>
            <person name="Pursley I."/>
            <person name="Horton D.L."/>
            <person name="Alikhan N.F."/>
            <person name="Baker D."/>
            <person name="Gharbi K."/>
            <person name="Hall N."/>
            <person name="Watson M."/>
            <person name="Adriaenssens E.M."/>
            <person name="Foster-Nyarko E."/>
            <person name="Jarju S."/>
            <person name="Secka A."/>
            <person name="Antonio M."/>
            <person name="Oren A."/>
            <person name="Chaudhuri R.R."/>
            <person name="La Ragione R."/>
            <person name="Hildebrand F."/>
            <person name="Pallen M.J."/>
        </authorList>
    </citation>
    <scope>NUCLEOTIDE SEQUENCE</scope>
    <source>
        <strain evidence="3">ChiHecec1B25-7008</strain>
    </source>
</reference>
<evidence type="ECO:0000259" key="2">
    <source>
        <dbReference type="SMART" id="SM01126"/>
    </source>
</evidence>
<evidence type="ECO:0000256" key="1">
    <source>
        <dbReference type="SAM" id="MobiDB-lite"/>
    </source>
</evidence>
<accession>A0A9D2HT20</accession>
<gene>
    <name evidence="3" type="ORF">H9785_05990</name>
</gene>
<sequence length="318" mass="36720">MKLLDFNRIFPDEASCEEYLRALREQEGLVCPHCGGTRHHWDKYNKRWLCASCKHVITLRSGTLFQSSKLPLMYWFTAIHLLISTKKTFSVLEIQRQLGHKRYQPIWEMVHKIRSVMGQRDSRYKLSGVAELDEAHFTTEDEREEDEPLKRGNGSQGKTKVLVMVESEPVDVPGKGKEDRKAGHLRMVVIDNLKADTVKEAVNDICEKESIEVIMDASTAHVKVSEVVDKAEARAVKPKEGHKVLPWVHTAISNAKAVLTDMYHGIKREFLQLYLDEFCYKFNRRYFGERLFERLMIAAVCTKPSFDHRLYGSTPYCG</sequence>
<feature type="region of interest" description="Disordered" evidence="1">
    <location>
        <begin position="136"/>
        <end position="156"/>
    </location>
</feature>